<gene>
    <name evidence="3" type="ORF">WMY93_010404</name>
</gene>
<feature type="compositionally biased region" description="Polar residues" evidence="1">
    <location>
        <begin position="83"/>
        <end position="100"/>
    </location>
</feature>
<evidence type="ECO:0000256" key="2">
    <source>
        <dbReference type="SAM" id="SignalP"/>
    </source>
</evidence>
<sequence length="185" mass="20410">MAPRQGASAGVLLCTVCFVLFLCIFEALAIIKYDREHVIRDLRCEDFMECSSRVRMARKEAADIRVEKPGGNTVLNGVHLNPTAETSSDSIGSADTSKQGCTSNNSAADCLPGQSPVIAKQDRRPIEPVQTQHEARDSSVFCLPEAWFQSNVPDSAFQPLRFSIHCLDRVKECTGKSREEVCVYL</sequence>
<name>A0AAW0P8H9_9GOBI</name>
<accession>A0AAW0P8H9</accession>
<organism evidence="3 4">
    <name type="scientific">Mugilogobius chulae</name>
    <name type="common">yellowstripe goby</name>
    <dbReference type="NCBI Taxonomy" id="88201"/>
    <lineage>
        <taxon>Eukaryota</taxon>
        <taxon>Metazoa</taxon>
        <taxon>Chordata</taxon>
        <taxon>Craniata</taxon>
        <taxon>Vertebrata</taxon>
        <taxon>Euteleostomi</taxon>
        <taxon>Actinopterygii</taxon>
        <taxon>Neopterygii</taxon>
        <taxon>Teleostei</taxon>
        <taxon>Neoteleostei</taxon>
        <taxon>Acanthomorphata</taxon>
        <taxon>Gobiaria</taxon>
        <taxon>Gobiiformes</taxon>
        <taxon>Gobioidei</taxon>
        <taxon>Gobiidae</taxon>
        <taxon>Gobionellinae</taxon>
        <taxon>Mugilogobius</taxon>
    </lineage>
</organism>
<protein>
    <submittedName>
        <fullName evidence="3">Uncharacterized protein</fullName>
    </submittedName>
</protein>
<keyword evidence="4" id="KW-1185">Reference proteome</keyword>
<evidence type="ECO:0000313" key="4">
    <source>
        <dbReference type="Proteomes" id="UP001460270"/>
    </source>
</evidence>
<dbReference type="Proteomes" id="UP001460270">
    <property type="component" value="Unassembled WGS sequence"/>
</dbReference>
<evidence type="ECO:0000313" key="3">
    <source>
        <dbReference type="EMBL" id="KAK7919120.1"/>
    </source>
</evidence>
<comment type="caution">
    <text evidence="3">The sequence shown here is derived from an EMBL/GenBank/DDBJ whole genome shotgun (WGS) entry which is preliminary data.</text>
</comment>
<feature type="signal peptide" evidence="2">
    <location>
        <begin position="1"/>
        <end position="29"/>
    </location>
</feature>
<feature type="chain" id="PRO_5043541820" evidence="2">
    <location>
        <begin position="30"/>
        <end position="185"/>
    </location>
</feature>
<feature type="region of interest" description="Disordered" evidence="1">
    <location>
        <begin position="75"/>
        <end position="100"/>
    </location>
</feature>
<dbReference type="EMBL" id="JBBPFD010000007">
    <property type="protein sequence ID" value="KAK7919120.1"/>
    <property type="molecule type" value="Genomic_DNA"/>
</dbReference>
<keyword evidence="2" id="KW-0732">Signal</keyword>
<evidence type="ECO:0000256" key="1">
    <source>
        <dbReference type="SAM" id="MobiDB-lite"/>
    </source>
</evidence>
<proteinExistence type="predicted"/>
<dbReference type="AlphaFoldDB" id="A0AAW0P8H9"/>
<reference evidence="4" key="1">
    <citation type="submission" date="2024-04" db="EMBL/GenBank/DDBJ databases">
        <title>Salinicola lusitanus LLJ914,a marine bacterium isolated from the Okinawa Trough.</title>
        <authorList>
            <person name="Li J."/>
        </authorList>
    </citation>
    <scope>NUCLEOTIDE SEQUENCE [LARGE SCALE GENOMIC DNA]</scope>
</reference>